<evidence type="ECO:0000256" key="1">
    <source>
        <dbReference type="ARBA" id="ARBA00007416"/>
    </source>
</evidence>
<keyword evidence="3" id="KW-0863">Zinc-finger</keyword>
<evidence type="ECO:0000256" key="7">
    <source>
        <dbReference type="ARBA" id="ARBA00023163"/>
    </source>
</evidence>
<evidence type="ECO:0000313" key="11">
    <source>
        <dbReference type="EMBL" id="KAG6957663.1"/>
    </source>
</evidence>
<feature type="region of interest" description="Disordered" evidence="8">
    <location>
        <begin position="590"/>
        <end position="620"/>
    </location>
</feature>
<proteinExistence type="inferred from homology"/>
<evidence type="ECO:0000256" key="5">
    <source>
        <dbReference type="ARBA" id="ARBA00022853"/>
    </source>
</evidence>
<reference evidence="11" key="1">
    <citation type="submission" date="2021-01" db="EMBL/GenBank/DDBJ databases">
        <title>Phytophthora aleatoria, a newly-described species from Pinus radiata is distinct from Phytophthora cactorum isolates based on comparative genomics.</title>
        <authorList>
            <person name="Mcdougal R."/>
            <person name="Panda P."/>
            <person name="Williams N."/>
            <person name="Studholme D.J."/>
        </authorList>
    </citation>
    <scope>NUCLEOTIDE SEQUENCE</scope>
    <source>
        <strain evidence="11">NZFS 3830</strain>
    </source>
</reference>
<feature type="region of interest" description="Disordered" evidence="8">
    <location>
        <begin position="1"/>
        <end position="32"/>
    </location>
</feature>
<feature type="domain" description="Polycomb protein SUZ12-like zinc finger" evidence="10">
    <location>
        <begin position="318"/>
        <end position="385"/>
    </location>
</feature>
<dbReference type="GO" id="GO:0008270">
    <property type="term" value="F:zinc ion binding"/>
    <property type="evidence" value="ECO:0007669"/>
    <property type="project" value="UniProtKB-KW"/>
</dbReference>
<keyword evidence="2" id="KW-0479">Metal-binding</keyword>
<keyword evidence="4" id="KW-0862">Zinc</keyword>
<dbReference type="InterPro" id="IPR057540">
    <property type="entry name" value="Znf_SUZ12"/>
</dbReference>
<keyword evidence="7" id="KW-0804">Transcription</keyword>
<dbReference type="OrthoDB" id="166746at2759"/>
<evidence type="ECO:0000259" key="10">
    <source>
        <dbReference type="Pfam" id="PF23320"/>
    </source>
</evidence>
<keyword evidence="5" id="KW-0156">Chromatin regulator</keyword>
<dbReference type="Proteomes" id="UP000688947">
    <property type="component" value="Unassembled WGS sequence"/>
</dbReference>
<dbReference type="PANTHER" id="PTHR22597:SF0">
    <property type="entry name" value="POLYCOMB PROTEIN SUZ12"/>
    <property type="match status" value="1"/>
</dbReference>
<comment type="similarity">
    <text evidence="1">Belongs to the VEFS (VRN2-EMF2-FIS2-SU(Z)12) family.</text>
</comment>
<evidence type="ECO:0008006" key="13">
    <source>
        <dbReference type="Google" id="ProtNLM"/>
    </source>
</evidence>
<accession>A0A8T1UCS3</accession>
<comment type="caution">
    <text evidence="11">The sequence shown here is derived from an EMBL/GenBank/DDBJ whole genome shotgun (WGS) entry which is preliminary data.</text>
</comment>
<feature type="compositionally biased region" description="Basic and acidic residues" evidence="8">
    <location>
        <begin position="592"/>
        <end position="603"/>
    </location>
</feature>
<dbReference type="EMBL" id="JAENGZ010000530">
    <property type="protein sequence ID" value="KAG6957663.1"/>
    <property type="molecule type" value="Genomic_DNA"/>
</dbReference>
<dbReference type="InterPro" id="IPR019135">
    <property type="entry name" value="Polycomb_protein_VEFS-Box"/>
</dbReference>
<dbReference type="GO" id="GO:0031490">
    <property type="term" value="F:chromatin DNA binding"/>
    <property type="evidence" value="ECO:0007669"/>
    <property type="project" value="TreeGrafter"/>
</dbReference>
<evidence type="ECO:0000256" key="2">
    <source>
        <dbReference type="ARBA" id="ARBA00022723"/>
    </source>
</evidence>
<dbReference type="GO" id="GO:0005634">
    <property type="term" value="C:nucleus"/>
    <property type="evidence" value="ECO:0007669"/>
    <property type="project" value="UniProtKB-ARBA"/>
</dbReference>
<evidence type="ECO:0000259" key="9">
    <source>
        <dbReference type="Pfam" id="PF09733"/>
    </source>
</evidence>
<gene>
    <name evidence="11" type="ORF">JG687_00009848</name>
</gene>
<dbReference type="AlphaFoldDB" id="A0A8T1UCS3"/>
<evidence type="ECO:0000256" key="3">
    <source>
        <dbReference type="ARBA" id="ARBA00022771"/>
    </source>
</evidence>
<feature type="domain" description="Polycomb protein VEFS-Box" evidence="9">
    <location>
        <begin position="456"/>
        <end position="575"/>
    </location>
</feature>
<name>A0A8T1UCS3_9STRA</name>
<dbReference type="Pfam" id="PF09733">
    <property type="entry name" value="VEFS-Box"/>
    <property type="match status" value="1"/>
</dbReference>
<dbReference type="PANTHER" id="PTHR22597">
    <property type="entry name" value="POLYCOMB GROUP PROTEIN"/>
    <property type="match status" value="1"/>
</dbReference>
<keyword evidence="6" id="KW-0805">Transcription regulation</keyword>
<sequence length="620" mass="70720">MADSGTSKRKRDESHERKLPLNKERRTKVRQEHMEEEFAETYHGLTALYKLLEVKHLQSPLFLPRTLSYRLDPAWQQKEVKAEKDQKQVKKAQAGATMNDFKIGMTSDTMEAFKSQKQRPGVLISLFKADGKKFDDNQFTLLATCLIPVPCSKDLTLPKEFVDLNADIYVVVFQVVEISDVGETIAAQSAFKFAAPSVASTVSGKDLLSTCVNGRKPLFGNLLRLNVSRRRVGYVTVELPAIASSVNGGIKCEFRITWDPLPKTKKMQRLASICDARLKSEGEEKQDDESFALAVPKRAVTSVDRKPCSGVYCALTAAVWFHFLYHSMLRRMSEKRSEYTCAWCNMFAGSLRGLVAHLVSSHDRFRFQATVGHDNIPHIYVMVMQEHQPRKGSSGRRSALSELEMFPNEEPSRFEHHFTHMSGKKYGPYGSQAVEAVEGLMQEFDEMDELSQEQPQEFYAPLLQRQYFHSRTGAVVLDHEKDYDSDDDVDESWITKQSERLLDEFEDVSLEEKEFMKKWNRHVKEFKILADFMVASSCRKFARNHGKWLLDHGLRHNFLLHLLNLWDNSLLNSRAIIDCMLIVDQNKNPESASEKVAKAETQAKGESLQAKVETPASSTQ</sequence>
<dbReference type="Pfam" id="PF23320">
    <property type="entry name" value="Zn_SUZ12"/>
    <property type="match status" value="1"/>
</dbReference>
<dbReference type="CDD" id="cd21553">
    <property type="entry name" value="VEFS-box_EMF2-like"/>
    <property type="match status" value="1"/>
</dbReference>
<protein>
    <recommendedName>
        <fullName evidence="13">Polycomb protein VEFS-Box domain-containing protein</fullName>
    </recommendedName>
</protein>
<evidence type="ECO:0000256" key="6">
    <source>
        <dbReference type="ARBA" id="ARBA00023015"/>
    </source>
</evidence>
<evidence type="ECO:0000313" key="12">
    <source>
        <dbReference type="Proteomes" id="UP000688947"/>
    </source>
</evidence>
<evidence type="ECO:0000256" key="4">
    <source>
        <dbReference type="ARBA" id="ARBA00022833"/>
    </source>
</evidence>
<dbReference type="VEuPathDB" id="FungiDB:PC110_g2346"/>
<evidence type="ECO:0000256" key="8">
    <source>
        <dbReference type="SAM" id="MobiDB-lite"/>
    </source>
</evidence>
<feature type="compositionally biased region" description="Basic and acidic residues" evidence="8">
    <location>
        <begin position="10"/>
        <end position="32"/>
    </location>
</feature>
<organism evidence="11 12">
    <name type="scientific">Phytophthora cactorum</name>
    <dbReference type="NCBI Taxonomy" id="29920"/>
    <lineage>
        <taxon>Eukaryota</taxon>
        <taxon>Sar</taxon>
        <taxon>Stramenopiles</taxon>
        <taxon>Oomycota</taxon>
        <taxon>Peronosporomycetes</taxon>
        <taxon>Peronosporales</taxon>
        <taxon>Peronosporaceae</taxon>
        <taxon>Phytophthora</taxon>
    </lineage>
</organism>
<dbReference type="GO" id="GO:0006325">
    <property type="term" value="P:chromatin organization"/>
    <property type="evidence" value="ECO:0007669"/>
    <property type="project" value="UniProtKB-KW"/>
</dbReference>